<dbReference type="NCBIfam" id="TIGR03824">
    <property type="entry name" value="FlgM_jcvi"/>
    <property type="match status" value="1"/>
</dbReference>
<evidence type="ECO:0000259" key="10">
    <source>
        <dbReference type="Pfam" id="PF04316"/>
    </source>
</evidence>
<dbReference type="InterPro" id="IPR031316">
    <property type="entry name" value="FlgM_C"/>
</dbReference>
<evidence type="ECO:0000313" key="11">
    <source>
        <dbReference type="EMBL" id="MBB6145025.1"/>
    </source>
</evidence>
<keyword evidence="11" id="KW-0282">Flagellum</keyword>
<keyword evidence="4" id="KW-1005">Bacterial flagellum biogenesis</keyword>
<feature type="region of interest" description="Disordered" evidence="9">
    <location>
        <begin position="1"/>
        <end position="44"/>
    </location>
</feature>
<keyword evidence="5" id="KW-0805">Transcription regulation</keyword>
<dbReference type="GO" id="GO:0044781">
    <property type="term" value="P:bacterial-type flagellum organization"/>
    <property type="evidence" value="ECO:0007669"/>
    <property type="project" value="UniProtKB-KW"/>
</dbReference>
<name>A0A841JWT5_9BACT</name>
<keyword evidence="6" id="KW-0804">Transcription</keyword>
<evidence type="ECO:0000256" key="6">
    <source>
        <dbReference type="ARBA" id="ARBA00023163"/>
    </source>
</evidence>
<protein>
    <recommendedName>
        <fullName evidence="2">Negative regulator of flagellin synthesis</fullName>
    </recommendedName>
    <alternativeName>
        <fullName evidence="8">Anti-sigma-28 factor</fullName>
    </alternativeName>
</protein>
<feature type="domain" description="Anti-sigma-28 factor FlgM C-terminal" evidence="10">
    <location>
        <begin position="37"/>
        <end position="91"/>
    </location>
</feature>
<reference evidence="11 12" key="1">
    <citation type="submission" date="2020-08" db="EMBL/GenBank/DDBJ databases">
        <title>Genomic Encyclopedia of Type Strains, Phase IV (KMG-IV): sequencing the most valuable type-strain genomes for metagenomic binning, comparative biology and taxonomic classification.</title>
        <authorList>
            <person name="Goeker M."/>
        </authorList>
    </citation>
    <scope>NUCLEOTIDE SEQUENCE [LARGE SCALE GENOMIC DNA]</scope>
    <source>
        <strain evidence="11 12">DSM 103733</strain>
    </source>
</reference>
<dbReference type="OrthoDB" id="123535at2"/>
<feature type="compositionally biased region" description="Polar residues" evidence="9">
    <location>
        <begin position="1"/>
        <end position="23"/>
    </location>
</feature>
<evidence type="ECO:0000256" key="1">
    <source>
        <dbReference type="ARBA" id="ARBA00005322"/>
    </source>
</evidence>
<keyword evidence="12" id="KW-1185">Reference proteome</keyword>
<accession>A0A841JWT5</accession>
<evidence type="ECO:0000256" key="3">
    <source>
        <dbReference type="ARBA" id="ARBA00022491"/>
    </source>
</evidence>
<keyword evidence="3" id="KW-0678">Repressor</keyword>
<dbReference type="InterPro" id="IPR007412">
    <property type="entry name" value="FlgM"/>
</dbReference>
<evidence type="ECO:0000256" key="9">
    <source>
        <dbReference type="SAM" id="MobiDB-lite"/>
    </source>
</evidence>
<evidence type="ECO:0000256" key="7">
    <source>
        <dbReference type="ARBA" id="ARBA00024739"/>
    </source>
</evidence>
<evidence type="ECO:0000256" key="2">
    <source>
        <dbReference type="ARBA" id="ARBA00017823"/>
    </source>
</evidence>
<dbReference type="Pfam" id="PF04316">
    <property type="entry name" value="FlgM"/>
    <property type="match status" value="1"/>
</dbReference>
<evidence type="ECO:0000256" key="5">
    <source>
        <dbReference type="ARBA" id="ARBA00023015"/>
    </source>
</evidence>
<dbReference type="Proteomes" id="UP000538666">
    <property type="component" value="Unassembled WGS sequence"/>
</dbReference>
<sequence>MRIDLFNSSADQISSGPSSQKVNAHSSAASSSVSGEDRATLTSNSTSVASLVSTALSTPEVRQDKVDSLQQAISSGQYVLDPVKIAASMIDEKA</sequence>
<evidence type="ECO:0000256" key="8">
    <source>
        <dbReference type="ARBA" id="ARBA00030117"/>
    </source>
</evidence>
<proteinExistence type="inferred from homology"/>
<keyword evidence="11" id="KW-0966">Cell projection</keyword>
<dbReference type="RefSeq" id="WP_050059440.1">
    <property type="nucleotide sequence ID" value="NZ_JACHEK010000005.1"/>
</dbReference>
<gene>
    <name evidence="11" type="ORF">HNQ77_002981</name>
</gene>
<dbReference type="SUPFAM" id="SSF101498">
    <property type="entry name" value="Anti-sigma factor FlgM"/>
    <property type="match status" value="1"/>
</dbReference>
<comment type="similarity">
    <text evidence="1">Belongs to the FlgM family.</text>
</comment>
<dbReference type="EMBL" id="JACHEK010000005">
    <property type="protein sequence ID" value="MBB6145025.1"/>
    <property type="molecule type" value="Genomic_DNA"/>
</dbReference>
<dbReference type="AlphaFoldDB" id="A0A841JWT5"/>
<dbReference type="InterPro" id="IPR035890">
    <property type="entry name" value="Anti-sigma-28_factor_FlgM_sf"/>
</dbReference>
<evidence type="ECO:0000313" key="12">
    <source>
        <dbReference type="Proteomes" id="UP000538666"/>
    </source>
</evidence>
<feature type="compositionally biased region" description="Low complexity" evidence="9">
    <location>
        <begin position="24"/>
        <end position="34"/>
    </location>
</feature>
<dbReference type="GO" id="GO:0045892">
    <property type="term" value="P:negative regulation of DNA-templated transcription"/>
    <property type="evidence" value="ECO:0007669"/>
    <property type="project" value="InterPro"/>
</dbReference>
<organism evidence="11 12">
    <name type="scientific">Silvibacterium bohemicum</name>
    <dbReference type="NCBI Taxonomy" id="1577686"/>
    <lineage>
        <taxon>Bacteria</taxon>
        <taxon>Pseudomonadati</taxon>
        <taxon>Acidobacteriota</taxon>
        <taxon>Terriglobia</taxon>
        <taxon>Terriglobales</taxon>
        <taxon>Acidobacteriaceae</taxon>
        <taxon>Silvibacterium</taxon>
    </lineage>
</organism>
<evidence type="ECO:0000256" key="4">
    <source>
        <dbReference type="ARBA" id="ARBA00022795"/>
    </source>
</evidence>
<keyword evidence="11" id="KW-0969">Cilium</keyword>
<comment type="caution">
    <text evidence="11">The sequence shown here is derived from an EMBL/GenBank/DDBJ whole genome shotgun (WGS) entry which is preliminary data.</text>
</comment>
<comment type="function">
    <text evidence="7">Responsible for the coupling of flagellin expression to flagellar assembly by preventing expression of the flagellin genes when a component of the middle class of proteins is defective. It negatively regulates flagellar genes by inhibiting the activity of FliA by directly binding to FliA.</text>
</comment>